<keyword evidence="3" id="KW-1185">Reference proteome</keyword>
<accession>A0ABN9TV11</accession>
<evidence type="ECO:0000256" key="1">
    <source>
        <dbReference type="SAM" id="MobiDB-lite"/>
    </source>
</evidence>
<feature type="compositionally biased region" description="Low complexity" evidence="1">
    <location>
        <begin position="207"/>
        <end position="216"/>
    </location>
</feature>
<organism evidence="2 3">
    <name type="scientific">Prorocentrum cordatum</name>
    <dbReference type="NCBI Taxonomy" id="2364126"/>
    <lineage>
        <taxon>Eukaryota</taxon>
        <taxon>Sar</taxon>
        <taxon>Alveolata</taxon>
        <taxon>Dinophyceae</taxon>
        <taxon>Prorocentrales</taxon>
        <taxon>Prorocentraceae</taxon>
        <taxon>Prorocentrum</taxon>
    </lineage>
</organism>
<feature type="region of interest" description="Disordered" evidence="1">
    <location>
        <begin position="206"/>
        <end position="329"/>
    </location>
</feature>
<protein>
    <submittedName>
        <fullName evidence="2">Uncharacterized protein</fullName>
    </submittedName>
</protein>
<feature type="compositionally biased region" description="Acidic residues" evidence="1">
    <location>
        <begin position="253"/>
        <end position="268"/>
    </location>
</feature>
<evidence type="ECO:0000313" key="3">
    <source>
        <dbReference type="Proteomes" id="UP001189429"/>
    </source>
</evidence>
<comment type="caution">
    <text evidence="2">The sequence shown here is derived from an EMBL/GenBank/DDBJ whole genome shotgun (WGS) entry which is preliminary data.</text>
</comment>
<feature type="compositionally biased region" description="Polar residues" evidence="1">
    <location>
        <begin position="225"/>
        <end position="235"/>
    </location>
</feature>
<gene>
    <name evidence="2" type="ORF">PCOR1329_LOCUS42324</name>
</gene>
<evidence type="ECO:0000313" key="2">
    <source>
        <dbReference type="EMBL" id="CAK0849698.1"/>
    </source>
</evidence>
<name>A0ABN9TV11_9DINO</name>
<sequence length="659" mass="71711">DKKFTDETYEIESDGGTVTFYGCEACVVWCAEHLPGVDFATICLDKKTDAEFAEELQCGMSRESSMHGVSAGDSVRIGGVMFEDFVAPNHHQVMMAWGKTAKQLRLKPLTWKSKAGSITVYPMKKNDDTSWMRLRMFSEMTNCASTNRLSETDGVMKDQHTRVLDGLLKDDGNEKAQYSTFRLPSLACINERSAQLGGKVLALQPDGSGSAASSGGRSPAPVQRAASSYDLTSSPILPLASHQPALMDGRAGDEDDGGMGEEDDDGQDDGSVLRDDSQPAGRFAVRSREPSMSPPAGGRPRGSGSGRFSTTKPAAPMKKTPSDPNLQKGTPEYWFAQISLSDLMCGGKPGQGPYQLEMLLTKVAEGKRPQIRKYMDLIQRAKDIAKIEALDIETLDEHMEKLIAANTEVPVSVQFNILKKKADVLWNKWVVDISNEEPLISYLQMFRPWDQQAQSPPFAHRTPTLASVGATDVQRAVTFMEELVAHRIIPLVLGDKQKEACLLELANVGKAVLTLSEEAHIENNCAQNLVATLQLFDVFIALASQTIDGSVGASTYDDILSLTTGGTDAWGQVGAALEESPMWKEHMARISKQHKSYKEFAPKIAKDMAECGAMLSGKMDDFPTVASSLLGRLPAYVTRLGSLAVDALETKLLTAIVTK</sequence>
<reference evidence="2" key="1">
    <citation type="submission" date="2023-10" db="EMBL/GenBank/DDBJ databases">
        <authorList>
            <person name="Chen Y."/>
            <person name="Shah S."/>
            <person name="Dougan E. K."/>
            <person name="Thang M."/>
            <person name="Chan C."/>
        </authorList>
    </citation>
    <scope>NUCLEOTIDE SEQUENCE [LARGE SCALE GENOMIC DNA]</scope>
</reference>
<feature type="non-terminal residue" evidence="2">
    <location>
        <position position="659"/>
    </location>
</feature>
<dbReference type="EMBL" id="CAUYUJ010015083">
    <property type="protein sequence ID" value="CAK0849698.1"/>
    <property type="molecule type" value="Genomic_DNA"/>
</dbReference>
<feature type="non-terminal residue" evidence="2">
    <location>
        <position position="1"/>
    </location>
</feature>
<dbReference type="Proteomes" id="UP001189429">
    <property type="component" value="Unassembled WGS sequence"/>
</dbReference>
<proteinExistence type="predicted"/>